<dbReference type="Pfam" id="PF08487">
    <property type="entry name" value="VIT"/>
    <property type="match status" value="1"/>
</dbReference>
<reference evidence="4 5" key="1">
    <citation type="submission" date="2018-05" db="EMBL/GenBank/DDBJ databases">
        <title>Genome sequencing and assembly of the regulated plant pathogen Lachnellula willkommii and related sister species for the development of diagnostic species identification markers.</title>
        <authorList>
            <person name="Giroux E."/>
            <person name="Bilodeau G."/>
        </authorList>
    </citation>
    <scope>NUCLEOTIDE SEQUENCE [LARGE SCALE GENOMIC DNA]</scope>
    <source>
        <strain evidence="4 5">CBS 160.35</strain>
    </source>
</reference>
<proteinExistence type="predicted"/>
<feature type="region of interest" description="Disordered" evidence="1">
    <location>
        <begin position="663"/>
        <end position="768"/>
    </location>
</feature>
<feature type="compositionally biased region" description="Polar residues" evidence="1">
    <location>
        <begin position="531"/>
        <end position="548"/>
    </location>
</feature>
<dbReference type="EMBL" id="QGMI01000089">
    <property type="protein sequence ID" value="TVY47496.1"/>
    <property type="molecule type" value="Genomic_DNA"/>
</dbReference>
<dbReference type="PANTHER" id="PTHR45737:SF6">
    <property type="entry name" value="VON WILLEBRAND FACTOR A DOMAIN-CONTAINING PROTEIN 5A"/>
    <property type="match status" value="1"/>
</dbReference>
<dbReference type="PANTHER" id="PTHR45737">
    <property type="entry name" value="VON WILLEBRAND FACTOR A DOMAIN-CONTAINING PROTEIN 5A"/>
    <property type="match status" value="1"/>
</dbReference>
<comment type="caution">
    <text evidence="4">The sequence shown here is derived from an EMBL/GenBank/DDBJ whole genome shotgun (WGS) entry which is preliminary data.</text>
</comment>
<name>A0A8H8S556_9HELO</name>
<dbReference type="Gene3D" id="3.40.50.410">
    <property type="entry name" value="von Willebrand factor, type A domain"/>
    <property type="match status" value="1"/>
</dbReference>
<evidence type="ECO:0000256" key="1">
    <source>
        <dbReference type="SAM" id="MobiDB-lite"/>
    </source>
</evidence>
<feature type="domain" description="VWFA" evidence="2">
    <location>
        <begin position="285"/>
        <end position="455"/>
    </location>
</feature>
<feature type="region of interest" description="Disordered" evidence="1">
    <location>
        <begin position="800"/>
        <end position="819"/>
    </location>
</feature>
<dbReference type="InterPro" id="IPR036465">
    <property type="entry name" value="vWFA_dom_sf"/>
</dbReference>
<dbReference type="InterPro" id="IPR013694">
    <property type="entry name" value="VIT"/>
</dbReference>
<feature type="compositionally biased region" description="Low complexity" evidence="1">
    <location>
        <begin position="717"/>
        <end position="733"/>
    </location>
</feature>
<dbReference type="PROSITE" id="PS50234">
    <property type="entry name" value="VWFA"/>
    <property type="match status" value="1"/>
</dbReference>
<dbReference type="Proteomes" id="UP000443090">
    <property type="component" value="Unassembled WGS sequence"/>
</dbReference>
<accession>A0A8H8S556</accession>
<gene>
    <name evidence="4" type="ORF">LOCC1_G002244</name>
</gene>
<dbReference type="SMART" id="SM00609">
    <property type="entry name" value="VIT"/>
    <property type="match status" value="1"/>
</dbReference>
<dbReference type="OrthoDB" id="1729737at2759"/>
<dbReference type="SUPFAM" id="SSF53300">
    <property type="entry name" value="vWA-like"/>
    <property type="match status" value="1"/>
</dbReference>
<evidence type="ECO:0000313" key="4">
    <source>
        <dbReference type="EMBL" id="TVY47496.1"/>
    </source>
</evidence>
<feature type="compositionally biased region" description="Basic residues" evidence="1">
    <location>
        <begin position="703"/>
        <end position="716"/>
    </location>
</feature>
<evidence type="ECO:0000313" key="5">
    <source>
        <dbReference type="Proteomes" id="UP000443090"/>
    </source>
</evidence>
<dbReference type="Pfam" id="PF13768">
    <property type="entry name" value="VWA_3"/>
    <property type="match status" value="1"/>
</dbReference>
<organism evidence="4 5">
    <name type="scientific">Lachnellula occidentalis</name>
    <dbReference type="NCBI Taxonomy" id="215460"/>
    <lineage>
        <taxon>Eukaryota</taxon>
        <taxon>Fungi</taxon>
        <taxon>Dikarya</taxon>
        <taxon>Ascomycota</taxon>
        <taxon>Pezizomycotina</taxon>
        <taxon>Leotiomycetes</taxon>
        <taxon>Helotiales</taxon>
        <taxon>Lachnaceae</taxon>
        <taxon>Lachnellula</taxon>
    </lineage>
</organism>
<sequence length="938" mass="102675">MLAMSHAMSKYKSGKVSRGINTRRTQEEHYFYLLHHVVLERLLLPFRFSGLLHPQTETLPPLGAKRGSHHYSIHHLQDCAQTGLHKPSSKDAIKECIYTFPLYDGVGVVSFTCRIGEKVLTGLVKEYVKAKAIFDEAVAKGETAGLLEQAPESSDVFSTKLGNIPAGESVIVEVTLHCIAPRYGSGPLISTPAINVGGIRIVVDVNMPDGSFIKGVQSPSHPIAVSMGTVSTANDADPVMRFRSHRPIERHWSAEGYVGHPTIPNHRALMATLVPKFSLPPSHPEIVFIADRSGTMCDNIEMLVSAMKVFPKSMPVGTKFNICSFGSSCSFLWEKSQSYTKSTLDEANSHLITFAADFGGTQTQKAIKATVDRRWGDIPLEIILLTDGDIWQQSELFSYINEQVQKTKGMIRVFPLGIGDGVSHSLVEGLARAGNGFAQAIQLGERLENCVVRMLRGASTPHITDYTLEVKYEQQDDDFEVIDKVTEGFQVLLMDSEKSFAVSQPAQKPTISLFDTAANPGGRRSDDFGAITSQRSAAKASSSTSQDPCSLRILPHCLVLRAISSHGPLALEIPIEILPTRGQTIHQLAAKKAVQDREEGRGWIYKIKDQNEKLVREELPSCFDELVKKEAVRLGEKFQIAGKYCSFVAVGANDEDIAEKENTDYAKPHVPPRLPPRTGASFDDSERFDAVGSISLPPVTSKRSSRRPIVAKKKKISPGFSPVSPGFSPTSPGYSPNFPTADNSASAYSPAYTPTFEDTSDSSTSYSQFPPPSKTFEAFLQPQMQMHTQTPGVRRVPSFRSAGGPRGSSSTVSQAVHPDSRAQELGIVPSESAKVDWSSKSAAEKVLTLISLQDFEGSWVNRSEVEEIMCLQVLRTPTVGDQNVFVTLVVVSFLEQNMASEEGTWALVVEKARGWLESLGIMNLAEIDRGAAELIKRH</sequence>
<dbReference type="InterPro" id="IPR002035">
    <property type="entry name" value="VWF_A"/>
</dbReference>
<keyword evidence="5" id="KW-1185">Reference proteome</keyword>
<evidence type="ECO:0000259" key="3">
    <source>
        <dbReference type="PROSITE" id="PS51468"/>
    </source>
</evidence>
<dbReference type="PROSITE" id="PS51468">
    <property type="entry name" value="VIT"/>
    <property type="match status" value="1"/>
</dbReference>
<feature type="domain" description="VIT" evidence="3">
    <location>
        <begin position="45"/>
        <end position="178"/>
    </location>
</feature>
<protein>
    <submittedName>
        <fullName evidence="4">von Willebrand factor A domain-containing protein</fullName>
    </submittedName>
</protein>
<evidence type="ECO:0000259" key="2">
    <source>
        <dbReference type="PROSITE" id="PS50234"/>
    </source>
</evidence>
<dbReference type="AlphaFoldDB" id="A0A8H8S556"/>
<feature type="region of interest" description="Disordered" evidence="1">
    <location>
        <begin position="512"/>
        <end position="548"/>
    </location>
</feature>
<feature type="compositionally biased region" description="Polar residues" evidence="1">
    <location>
        <begin position="737"/>
        <end position="747"/>
    </location>
</feature>